<dbReference type="EMBL" id="JAHWGI010000970">
    <property type="protein sequence ID" value="KAK3919193.1"/>
    <property type="molecule type" value="Genomic_DNA"/>
</dbReference>
<dbReference type="PANTHER" id="PTHR10773:SF19">
    <property type="match status" value="1"/>
</dbReference>
<keyword evidence="4" id="KW-1185">Reference proteome</keyword>
<feature type="region of interest" description="Disordered" evidence="1">
    <location>
        <begin position="1"/>
        <end position="38"/>
    </location>
</feature>
<protein>
    <submittedName>
        <fullName evidence="3">Prostate androgen-regulated mucin-like protein 1-like protein</fullName>
    </submittedName>
</protein>
<organism evidence="3 4">
    <name type="scientific">Frankliniella fusca</name>
    <dbReference type="NCBI Taxonomy" id="407009"/>
    <lineage>
        <taxon>Eukaryota</taxon>
        <taxon>Metazoa</taxon>
        <taxon>Ecdysozoa</taxon>
        <taxon>Arthropoda</taxon>
        <taxon>Hexapoda</taxon>
        <taxon>Insecta</taxon>
        <taxon>Pterygota</taxon>
        <taxon>Neoptera</taxon>
        <taxon>Paraneoptera</taxon>
        <taxon>Thysanoptera</taxon>
        <taxon>Terebrantia</taxon>
        <taxon>Thripoidea</taxon>
        <taxon>Thripidae</taxon>
        <taxon>Frankliniella</taxon>
    </lineage>
</organism>
<dbReference type="PANTHER" id="PTHR10773">
    <property type="entry name" value="DNA-DIRECTED RNA POLYMERASES I, II, AND III SUBUNIT RPABC2"/>
    <property type="match status" value="1"/>
</dbReference>
<feature type="compositionally biased region" description="Low complexity" evidence="1">
    <location>
        <begin position="398"/>
        <end position="427"/>
    </location>
</feature>
<feature type="compositionally biased region" description="Polar residues" evidence="1">
    <location>
        <begin position="186"/>
        <end position="228"/>
    </location>
</feature>
<feature type="region of interest" description="Disordered" evidence="1">
    <location>
        <begin position="156"/>
        <end position="267"/>
    </location>
</feature>
<feature type="compositionally biased region" description="Basic residues" evidence="1">
    <location>
        <begin position="165"/>
        <end position="175"/>
    </location>
</feature>
<feature type="compositionally biased region" description="Polar residues" evidence="1">
    <location>
        <begin position="509"/>
        <end position="518"/>
    </location>
</feature>
<dbReference type="InterPro" id="IPR057191">
    <property type="entry name" value="DUF7869"/>
</dbReference>
<reference evidence="3" key="1">
    <citation type="submission" date="2021-07" db="EMBL/GenBank/DDBJ databases">
        <authorList>
            <person name="Catto M.A."/>
            <person name="Jacobson A."/>
            <person name="Kennedy G."/>
            <person name="Labadie P."/>
            <person name="Hunt B.G."/>
            <person name="Srinivasan R."/>
        </authorList>
    </citation>
    <scope>NUCLEOTIDE SEQUENCE</scope>
    <source>
        <strain evidence="3">PL_HMW_Pooled</strain>
        <tissue evidence="3">Head</tissue>
    </source>
</reference>
<comment type="caution">
    <text evidence="3">The sequence shown here is derived from an EMBL/GenBank/DDBJ whole genome shotgun (WGS) entry which is preliminary data.</text>
</comment>
<name>A0AAE1HDN8_9NEOP</name>
<evidence type="ECO:0000259" key="2">
    <source>
        <dbReference type="Pfam" id="PF25273"/>
    </source>
</evidence>
<gene>
    <name evidence="3" type="ORF">KUF71_008342</name>
</gene>
<feature type="region of interest" description="Disordered" evidence="1">
    <location>
        <begin position="392"/>
        <end position="524"/>
    </location>
</feature>
<feature type="compositionally biased region" description="Basic and acidic residues" evidence="1">
    <location>
        <begin position="1241"/>
        <end position="1255"/>
    </location>
</feature>
<proteinExistence type="predicted"/>
<feature type="domain" description="DUF7869" evidence="2">
    <location>
        <begin position="983"/>
        <end position="1098"/>
    </location>
</feature>
<feature type="compositionally biased region" description="Basic and acidic residues" evidence="1">
    <location>
        <begin position="1322"/>
        <end position="1332"/>
    </location>
</feature>
<evidence type="ECO:0000313" key="4">
    <source>
        <dbReference type="Proteomes" id="UP001219518"/>
    </source>
</evidence>
<accession>A0AAE1HDN8</accession>
<evidence type="ECO:0000256" key="1">
    <source>
        <dbReference type="SAM" id="MobiDB-lite"/>
    </source>
</evidence>
<feature type="compositionally biased region" description="Low complexity" evidence="1">
    <location>
        <begin position="308"/>
        <end position="318"/>
    </location>
</feature>
<feature type="compositionally biased region" description="Basic residues" evidence="1">
    <location>
        <begin position="653"/>
        <end position="666"/>
    </location>
</feature>
<feature type="region of interest" description="Disordered" evidence="1">
    <location>
        <begin position="629"/>
        <end position="666"/>
    </location>
</feature>
<dbReference type="Proteomes" id="UP001219518">
    <property type="component" value="Unassembled WGS sequence"/>
</dbReference>
<dbReference type="Pfam" id="PF25273">
    <property type="entry name" value="DUF7869"/>
    <property type="match status" value="1"/>
</dbReference>
<reference evidence="3" key="2">
    <citation type="journal article" date="2023" name="BMC Genomics">
        <title>Pest status, molecular evolution, and epigenetic factors derived from the genome assembly of Frankliniella fusca, a thysanopteran phytovirus vector.</title>
        <authorList>
            <person name="Catto M.A."/>
            <person name="Labadie P.E."/>
            <person name="Jacobson A.L."/>
            <person name="Kennedy G.G."/>
            <person name="Srinivasan R."/>
            <person name="Hunt B.G."/>
        </authorList>
    </citation>
    <scope>NUCLEOTIDE SEQUENCE</scope>
    <source>
        <strain evidence="3">PL_HMW_Pooled</strain>
    </source>
</reference>
<feature type="region of interest" description="Disordered" evidence="1">
    <location>
        <begin position="1240"/>
        <end position="1338"/>
    </location>
</feature>
<sequence>MKSARSKWLESLKRNIPKTSNSGEVNGERQPTLPNNQVSSNELVKSWMESGAVSESLCPSVDEEGFAEFHDILSDTNNNYCDVEDNVITPSPSCTSEEICENETTLKKVKVLKTKRPSFNVDNVKFSHFSSKLKAGSKALSSPCAKKSISADLQDEPEAKDLYKKPPKLSPKRKPAFNSRLPFSGKQVNGQYQYRNKGVSSSTKLQASPNLLQSPSSKKFLTANQQDKPTAIDKENKNGRTSRRKLSFGALQPTELQASPKHLRSPASKKLCAANQQDRPIVIDKMNENARTLRRKLSFPFMQTASNNMNDISDSSSSLKQDVESTPVDFGSDAVKNAQSISNETVTSQSTPQDDDSLASLQTRVGDSEMKGHPTPSPRLFLTTSASLPRSYSQAPVLNEESTSETVTTELRSLSLDETNKLSSLPKLPKPAPRVRDKPLASPRTPLQKYTHTPSPRTPLHTDNPFPSPRTPLHTDKPIPAPRSSEGKRRPVPSPRTVQLDKTPIPSPRTATVSSNDGDSVRAKVSTHPEINILDVRNEGANIGDGINCFDLDDYNSLVVEGQKSTQSQTFVDEDNNVLDVLNIHDELAANINLDLPITVLNIETDNTGMSTEPNNNQENIEATGELLNNGDDIEDTTEQQNNEDNIEGNTGKKTRKRLKSKSKQQKIKDLRNKGLAHVNVKGKAKEAKKMGNACENCRFKCSSKVSDAERQEIFSNFWAMGDHTRQQDYIKDHILRKSPAVHLSEENQKKNSIKYFFVLDGKMVFVCKNMFLKTFNISERWVRTILKKLEAGNGHIISPDLRGRHPKVPPQIYKKNVENVEEHINLFKTVPSHFCRAKSQRKYLPSSLNISSMYRLYKVWMPKAKPDDEVKGEKFYRYVFNTKFNLGFHKPKKDRCDLCSVYDLCNAAQKAKLQEKYDLHIKHKIDAKVARKADREYAEANKDTVCYAIYDLQKTLSVPQLETSEVYYKRKLSMYNFTIYNVIQHQGYCYTWNESEAKKGANEIATCVLQFIEKMASNGVKEIIFWSDNCSGQNKNKYLFSMYTFACAKYDIKITHRYMEKGHTMNEADSIHARIERAARFKSIYEPFDWIDIIKNCKIFGNRYEVISVGEKVLNFHPLADSHQKWNDPKAKWRFVREIVIDSKTSGKVKVRHDLSNPEPIEIKTQLKAGRPLNLSRFTFQKAFNGPLELDKNKLKDLAALCNDLVIPSHKHAFYQSLLNFPDLSNPLVFIEENDEEVLDERQNGETDDFRWENSSDNTESDYEEELRNLRRQARQESLSEDEEGECMRNPRRARARQEILSSEGESENDSGGVDDLNGSESEKDNYKNDSEFVDSD</sequence>
<evidence type="ECO:0000313" key="3">
    <source>
        <dbReference type="EMBL" id="KAK3919193.1"/>
    </source>
</evidence>
<feature type="region of interest" description="Disordered" evidence="1">
    <location>
        <begin position="308"/>
        <end position="331"/>
    </location>
</feature>